<dbReference type="PANTHER" id="PTHR24300">
    <property type="entry name" value="CYTOCHROME P450 508A4-RELATED"/>
    <property type="match status" value="1"/>
</dbReference>
<proteinExistence type="inferred from homology"/>
<dbReference type="VEuPathDB" id="VectorBase:LDEU008677"/>
<dbReference type="GO" id="GO:0020037">
    <property type="term" value="F:heme binding"/>
    <property type="evidence" value="ECO:0007669"/>
    <property type="project" value="InterPro"/>
</dbReference>
<dbReference type="GO" id="GO:0008392">
    <property type="term" value="F:arachidonate epoxygenase activity"/>
    <property type="evidence" value="ECO:0007669"/>
    <property type="project" value="TreeGrafter"/>
</dbReference>
<evidence type="ECO:0000256" key="3">
    <source>
        <dbReference type="ARBA" id="ARBA00023004"/>
    </source>
</evidence>
<reference evidence="5 6" key="1">
    <citation type="journal article" date="2018" name="Gigascience">
        <title>Genomes of trombidid mites reveal novel predicted allergens and laterally-transferred genes associated with secondary metabolism.</title>
        <authorList>
            <person name="Dong X."/>
            <person name="Chaisiri K."/>
            <person name="Xia D."/>
            <person name="Armstrong S.D."/>
            <person name="Fang Y."/>
            <person name="Donnelly M.J."/>
            <person name="Kadowaki T."/>
            <person name="McGarry J.W."/>
            <person name="Darby A.C."/>
            <person name="Makepeace B.L."/>
        </authorList>
    </citation>
    <scope>NUCLEOTIDE SEQUENCE [LARGE SCALE GENOMIC DNA]</scope>
    <source>
        <strain evidence="5">UoL-UT</strain>
    </source>
</reference>
<name>A0A443S755_9ACAR</name>
<dbReference type="GO" id="GO:0006805">
    <property type="term" value="P:xenobiotic metabolic process"/>
    <property type="evidence" value="ECO:0007669"/>
    <property type="project" value="TreeGrafter"/>
</dbReference>
<evidence type="ECO:0000256" key="1">
    <source>
        <dbReference type="ARBA" id="ARBA00010617"/>
    </source>
</evidence>
<evidence type="ECO:0000256" key="4">
    <source>
        <dbReference type="ARBA" id="ARBA00023033"/>
    </source>
</evidence>
<dbReference type="GO" id="GO:0016712">
    <property type="term" value="F:oxidoreductase activity, acting on paired donors, with incorporation or reduction of molecular oxygen, reduced flavin or flavoprotein as one donor, and incorporation of one atom of oxygen"/>
    <property type="evidence" value="ECO:0007669"/>
    <property type="project" value="TreeGrafter"/>
</dbReference>
<comment type="caution">
    <text evidence="5">The sequence shown here is derived from an EMBL/GenBank/DDBJ whole genome shotgun (WGS) entry which is preliminary data.</text>
</comment>
<evidence type="ECO:0000256" key="2">
    <source>
        <dbReference type="ARBA" id="ARBA00022723"/>
    </source>
</evidence>
<keyword evidence="2" id="KW-0479">Metal-binding</keyword>
<dbReference type="InterPro" id="IPR050182">
    <property type="entry name" value="Cytochrome_P450_fam2"/>
</dbReference>
<keyword evidence="4" id="KW-0503">Monooxygenase</keyword>
<dbReference type="SUPFAM" id="SSF48264">
    <property type="entry name" value="Cytochrome P450"/>
    <property type="match status" value="1"/>
</dbReference>
<dbReference type="Proteomes" id="UP000288716">
    <property type="component" value="Unassembled WGS sequence"/>
</dbReference>
<keyword evidence="3" id="KW-0408">Iron</keyword>
<dbReference type="STRING" id="299467.A0A443S755"/>
<organism evidence="5 6">
    <name type="scientific">Leptotrombidium deliense</name>
    <dbReference type="NCBI Taxonomy" id="299467"/>
    <lineage>
        <taxon>Eukaryota</taxon>
        <taxon>Metazoa</taxon>
        <taxon>Ecdysozoa</taxon>
        <taxon>Arthropoda</taxon>
        <taxon>Chelicerata</taxon>
        <taxon>Arachnida</taxon>
        <taxon>Acari</taxon>
        <taxon>Acariformes</taxon>
        <taxon>Trombidiformes</taxon>
        <taxon>Prostigmata</taxon>
        <taxon>Anystina</taxon>
        <taxon>Parasitengona</taxon>
        <taxon>Trombiculoidea</taxon>
        <taxon>Trombiculidae</taxon>
        <taxon>Leptotrombidium</taxon>
    </lineage>
</organism>
<dbReference type="InterPro" id="IPR036396">
    <property type="entry name" value="Cyt_P450_sf"/>
</dbReference>
<dbReference type="InterPro" id="IPR001128">
    <property type="entry name" value="Cyt_P450"/>
</dbReference>
<evidence type="ECO:0000313" key="6">
    <source>
        <dbReference type="Proteomes" id="UP000288716"/>
    </source>
</evidence>
<keyword evidence="6" id="KW-1185">Reference proteome</keyword>
<dbReference type="PANTHER" id="PTHR24300:SF389">
    <property type="entry name" value="CYTOCHROME P450 2C20"/>
    <property type="match status" value="1"/>
</dbReference>
<dbReference type="AlphaFoldDB" id="A0A443S755"/>
<keyword evidence="4" id="KW-0560">Oxidoreductase</keyword>
<accession>A0A443S755</accession>
<dbReference type="Pfam" id="PF00067">
    <property type="entry name" value="p450"/>
    <property type="match status" value="1"/>
</dbReference>
<comment type="similarity">
    <text evidence="1">Belongs to the cytochrome P450 family.</text>
</comment>
<dbReference type="EMBL" id="NCKV01006588">
    <property type="protein sequence ID" value="RWS23362.1"/>
    <property type="molecule type" value="Genomic_DNA"/>
</dbReference>
<dbReference type="GO" id="GO:0005737">
    <property type="term" value="C:cytoplasm"/>
    <property type="evidence" value="ECO:0007669"/>
    <property type="project" value="TreeGrafter"/>
</dbReference>
<sequence length="84" mass="9576">MAELLIDGSTAHRNVIYRCIYLMATYPDVQQKVHNEIVENIGSDDRQRLPYTQAVLAEAERFLVLETIAPVRMNIGKKLICDSI</sequence>
<protein>
    <submittedName>
        <fullName evidence="5">Cytochrome P450 2D1-like protein</fullName>
    </submittedName>
</protein>
<dbReference type="GO" id="GO:0019373">
    <property type="term" value="P:epoxygenase P450 pathway"/>
    <property type="evidence" value="ECO:0007669"/>
    <property type="project" value="TreeGrafter"/>
</dbReference>
<dbReference type="Gene3D" id="1.10.630.10">
    <property type="entry name" value="Cytochrome P450"/>
    <property type="match status" value="1"/>
</dbReference>
<gene>
    <name evidence="5" type="ORF">B4U80_11516</name>
</gene>
<evidence type="ECO:0000313" key="5">
    <source>
        <dbReference type="EMBL" id="RWS23362.1"/>
    </source>
</evidence>
<dbReference type="GO" id="GO:0005506">
    <property type="term" value="F:iron ion binding"/>
    <property type="evidence" value="ECO:0007669"/>
    <property type="project" value="InterPro"/>
</dbReference>
<dbReference type="OrthoDB" id="6507093at2759"/>